<dbReference type="Pfam" id="PF00122">
    <property type="entry name" value="E1-E2_ATPase"/>
    <property type="match status" value="1"/>
</dbReference>
<comment type="subcellular location">
    <subcellularLocation>
        <location evidence="1">Cell membrane</location>
        <topology evidence="1">Multi-pass membrane protein</topology>
    </subcellularLocation>
</comment>
<dbReference type="InterPro" id="IPR006068">
    <property type="entry name" value="ATPase_P-typ_cation-transptr_C"/>
</dbReference>
<dbReference type="InterPro" id="IPR008250">
    <property type="entry name" value="ATPase_P-typ_transduc_dom_A_sf"/>
</dbReference>
<feature type="transmembrane region" description="Helical" evidence="11">
    <location>
        <begin position="845"/>
        <end position="864"/>
    </location>
</feature>
<dbReference type="GO" id="GO:0005391">
    <property type="term" value="F:P-type sodium:potassium-exchanging transporter activity"/>
    <property type="evidence" value="ECO:0007669"/>
    <property type="project" value="TreeGrafter"/>
</dbReference>
<dbReference type="GO" id="GO:0036376">
    <property type="term" value="P:sodium ion export across plasma membrane"/>
    <property type="evidence" value="ECO:0007669"/>
    <property type="project" value="TreeGrafter"/>
</dbReference>
<keyword evidence="5" id="KW-0547">Nucleotide-binding</keyword>
<dbReference type="GO" id="GO:1902600">
    <property type="term" value="P:proton transmembrane transport"/>
    <property type="evidence" value="ECO:0007669"/>
    <property type="project" value="TreeGrafter"/>
</dbReference>
<dbReference type="SUPFAM" id="SSF56784">
    <property type="entry name" value="HAD-like"/>
    <property type="match status" value="1"/>
</dbReference>
<dbReference type="SUPFAM" id="SSF81660">
    <property type="entry name" value="Metal cation-transporting ATPase, ATP-binding domain N"/>
    <property type="match status" value="1"/>
</dbReference>
<feature type="transmembrane region" description="Helical" evidence="11">
    <location>
        <begin position="253"/>
        <end position="273"/>
    </location>
</feature>
<evidence type="ECO:0000259" key="12">
    <source>
        <dbReference type="SMART" id="SM00831"/>
    </source>
</evidence>
<dbReference type="Pfam" id="PF00689">
    <property type="entry name" value="Cation_ATPase_C"/>
    <property type="match status" value="1"/>
</dbReference>
<feature type="transmembrane region" description="Helical" evidence="11">
    <location>
        <begin position="285"/>
        <end position="311"/>
    </location>
</feature>
<keyword evidence="3" id="KW-0597">Phosphoprotein</keyword>
<dbReference type="Pfam" id="PF13246">
    <property type="entry name" value="Cation_ATPase"/>
    <property type="match status" value="1"/>
</dbReference>
<dbReference type="GO" id="GO:0030007">
    <property type="term" value="P:intracellular potassium ion homeostasis"/>
    <property type="evidence" value="ECO:0007669"/>
    <property type="project" value="TreeGrafter"/>
</dbReference>
<evidence type="ECO:0000313" key="13">
    <source>
        <dbReference type="EMBL" id="PAV05559.1"/>
    </source>
</evidence>
<evidence type="ECO:0000313" key="14">
    <source>
        <dbReference type="Proteomes" id="UP000217784"/>
    </source>
</evidence>
<dbReference type="Gene3D" id="1.20.1110.10">
    <property type="entry name" value="Calcium-transporting ATPase, transmembrane domain"/>
    <property type="match status" value="1"/>
</dbReference>
<dbReference type="Proteomes" id="UP000217784">
    <property type="component" value="Unassembled WGS sequence"/>
</dbReference>
<organism evidence="13 14">
    <name type="scientific">Methanobacterium bryantii</name>
    <dbReference type="NCBI Taxonomy" id="2161"/>
    <lineage>
        <taxon>Archaea</taxon>
        <taxon>Methanobacteriati</taxon>
        <taxon>Methanobacteriota</taxon>
        <taxon>Methanomada group</taxon>
        <taxon>Methanobacteria</taxon>
        <taxon>Methanobacteriales</taxon>
        <taxon>Methanobacteriaceae</taxon>
        <taxon>Methanobacterium</taxon>
    </lineage>
</organism>
<keyword evidence="4 11" id="KW-0812">Transmembrane</keyword>
<comment type="caution">
    <text evidence="13">The sequence shown here is derived from an EMBL/GenBank/DDBJ whole genome shotgun (WGS) entry which is preliminary data.</text>
</comment>
<dbReference type="InterPro" id="IPR059000">
    <property type="entry name" value="ATPase_P-type_domA"/>
</dbReference>
<dbReference type="PANTHER" id="PTHR43294:SF21">
    <property type="entry name" value="CATION TRANSPORTING ATPASE"/>
    <property type="match status" value="1"/>
</dbReference>
<dbReference type="PROSITE" id="PS00154">
    <property type="entry name" value="ATPASE_E1_E2"/>
    <property type="match status" value="1"/>
</dbReference>
<feature type="transmembrane region" description="Helical" evidence="11">
    <location>
        <begin position="68"/>
        <end position="86"/>
    </location>
</feature>
<evidence type="ECO:0000256" key="11">
    <source>
        <dbReference type="SAM" id="Phobius"/>
    </source>
</evidence>
<keyword evidence="10 11" id="KW-0472">Membrane</keyword>
<dbReference type="NCBIfam" id="TIGR01494">
    <property type="entry name" value="ATPase_P-type"/>
    <property type="match status" value="2"/>
</dbReference>
<dbReference type="InterPro" id="IPR050510">
    <property type="entry name" value="Cation_transp_ATPase_P-type"/>
</dbReference>
<dbReference type="InterPro" id="IPR044492">
    <property type="entry name" value="P_typ_ATPase_HD_dom"/>
</dbReference>
<dbReference type="GO" id="GO:0016887">
    <property type="term" value="F:ATP hydrolysis activity"/>
    <property type="evidence" value="ECO:0007669"/>
    <property type="project" value="InterPro"/>
</dbReference>
<dbReference type="PRINTS" id="PR00119">
    <property type="entry name" value="CATATPASE"/>
</dbReference>
<dbReference type="InterPro" id="IPR023298">
    <property type="entry name" value="ATPase_P-typ_TM_dom_sf"/>
</dbReference>
<evidence type="ECO:0000256" key="1">
    <source>
        <dbReference type="ARBA" id="ARBA00004651"/>
    </source>
</evidence>
<dbReference type="SUPFAM" id="SSF81653">
    <property type="entry name" value="Calcium ATPase, transduction domain A"/>
    <property type="match status" value="1"/>
</dbReference>
<dbReference type="FunFam" id="2.70.150.10:FF:000160">
    <property type="entry name" value="Sarcoplasmic/endoplasmic reticulum calcium ATPase 1"/>
    <property type="match status" value="1"/>
</dbReference>
<dbReference type="InterPro" id="IPR023299">
    <property type="entry name" value="ATPase_P-typ_cyto_dom_N"/>
</dbReference>
<evidence type="ECO:0000256" key="2">
    <source>
        <dbReference type="ARBA" id="ARBA00022475"/>
    </source>
</evidence>
<dbReference type="Gene3D" id="3.40.50.1000">
    <property type="entry name" value="HAD superfamily/HAD-like"/>
    <property type="match status" value="1"/>
</dbReference>
<protein>
    <submittedName>
        <fullName evidence="13">ATPase</fullName>
    </submittedName>
</protein>
<dbReference type="InterPro" id="IPR001757">
    <property type="entry name" value="P_typ_ATPase"/>
</dbReference>
<dbReference type="InterPro" id="IPR004014">
    <property type="entry name" value="ATPase_P-typ_cation-transptr_N"/>
</dbReference>
<accession>A0A2A2H803</accession>
<evidence type="ECO:0000256" key="3">
    <source>
        <dbReference type="ARBA" id="ARBA00022553"/>
    </source>
</evidence>
<dbReference type="InterPro" id="IPR023214">
    <property type="entry name" value="HAD_sf"/>
</dbReference>
<feature type="transmembrane region" description="Helical" evidence="11">
    <location>
        <begin position="876"/>
        <end position="895"/>
    </location>
</feature>
<dbReference type="PANTHER" id="PTHR43294">
    <property type="entry name" value="SODIUM/POTASSIUM-TRANSPORTING ATPASE SUBUNIT ALPHA"/>
    <property type="match status" value="1"/>
</dbReference>
<keyword evidence="8" id="KW-1278">Translocase</keyword>
<dbReference type="SFLD" id="SFLDS00003">
    <property type="entry name" value="Haloacid_Dehalogenase"/>
    <property type="match status" value="1"/>
</dbReference>
<keyword evidence="2" id="KW-1003">Cell membrane</keyword>
<dbReference type="SUPFAM" id="SSF81665">
    <property type="entry name" value="Calcium ATPase, transmembrane domain M"/>
    <property type="match status" value="1"/>
</dbReference>
<reference evidence="13 14" key="1">
    <citation type="journal article" date="2017" name="BMC Genomics">
        <title>Genomic analysis of methanogenic archaea reveals a shift towards energy conservation.</title>
        <authorList>
            <person name="Gilmore S.P."/>
            <person name="Henske J.K."/>
            <person name="Sexton J.A."/>
            <person name="Solomon K.V."/>
            <person name="Seppala S."/>
            <person name="Yoo J.I."/>
            <person name="Huyett L.M."/>
            <person name="Pressman A."/>
            <person name="Cogan J.Z."/>
            <person name="Kivenson V."/>
            <person name="Peng X."/>
            <person name="Tan Y."/>
            <person name="Valentine D.L."/>
            <person name="O'Malley M.A."/>
        </authorList>
    </citation>
    <scope>NUCLEOTIDE SEQUENCE [LARGE SCALE GENOMIC DNA]</scope>
    <source>
        <strain evidence="13 14">M.o.H.</strain>
    </source>
</reference>
<dbReference type="Gene3D" id="3.40.1110.10">
    <property type="entry name" value="Calcium-transporting ATPase, cytoplasmic domain N"/>
    <property type="match status" value="1"/>
</dbReference>
<dbReference type="SMART" id="SM00831">
    <property type="entry name" value="Cation_ATPase_N"/>
    <property type="match status" value="1"/>
</dbReference>
<dbReference type="Pfam" id="PF00690">
    <property type="entry name" value="Cation_ATPase_N"/>
    <property type="match status" value="1"/>
</dbReference>
<evidence type="ECO:0000256" key="10">
    <source>
        <dbReference type="ARBA" id="ARBA00023136"/>
    </source>
</evidence>
<dbReference type="SFLD" id="SFLDF00027">
    <property type="entry name" value="p-type_atpase"/>
    <property type="match status" value="1"/>
</dbReference>
<name>A0A2A2H803_METBR</name>
<feature type="transmembrane region" description="Helical" evidence="11">
    <location>
        <begin position="806"/>
        <end position="824"/>
    </location>
</feature>
<evidence type="ECO:0000256" key="7">
    <source>
        <dbReference type="ARBA" id="ARBA00022842"/>
    </source>
</evidence>
<evidence type="ECO:0000256" key="8">
    <source>
        <dbReference type="ARBA" id="ARBA00022967"/>
    </source>
</evidence>
<dbReference type="OrthoDB" id="8588at2157"/>
<feature type="transmembrane region" description="Helical" evidence="11">
    <location>
        <begin position="708"/>
        <end position="729"/>
    </location>
</feature>
<keyword evidence="14" id="KW-1185">Reference proteome</keyword>
<evidence type="ECO:0000256" key="9">
    <source>
        <dbReference type="ARBA" id="ARBA00022989"/>
    </source>
</evidence>
<keyword evidence="7" id="KW-0460">Magnesium</keyword>
<dbReference type="RefSeq" id="WP_069585266.1">
    <property type="nucleotide sequence ID" value="NZ_LMVM01000003.1"/>
</dbReference>
<feature type="transmembrane region" description="Helical" evidence="11">
    <location>
        <begin position="775"/>
        <end position="794"/>
    </location>
</feature>
<proteinExistence type="predicted"/>
<feature type="domain" description="Cation-transporting P-type ATPase N-terminal" evidence="12">
    <location>
        <begin position="14"/>
        <end position="88"/>
    </location>
</feature>
<dbReference type="GO" id="GO:1990573">
    <property type="term" value="P:potassium ion import across plasma membrane"/>
    <property type="evidence" value="ECO:0007669"/>
    <property type="project" value="TreeGrafter"/>
</dbReference>
<feature type="transmembrane region" description="Helical" evidence="11">
    <location>
        <begin position="735"/>
        <end position="754"/>
    </location>
</feature>
<keyword evidence="9 11" id="KW-1133">Transmembrane helix</keyword>
<dbReference type="GO" id="GO:0005524">
    <property type="term" value="F:ATP binding"/>
    <property type="evidence" value="ECO:0007669"/>
    <property type="project" value="UniProtKB-KW"/>
</dbReference>
<evidence type="ECO:0000256" key="6">
    <source>
        <dbReference type="ARBA" id="ARBA00022840"/>
    </source>
</evidence>
<sequence length="911" mass="99352">MSNSPLQPSGIEEAGYRLSKEEAARKMGVSPEEGLSSTEAASRLKSYGPNILEEEKEKPAWRKWLEQYKAYMQIVLVIAAIVGLLIGEIRTFILLILLTVFIANLGYRQEAKASKSVAELNKMMKVVSKVRRDGSVSSIDADKIVPGDMVILDAGDRVPADGRVMVSANLQVEEAALTGESMAVDKKTDMITKKDIPLGDRVNMAFMNTNVTRGHGEVLVTQTGMSSEVGHIATMLKEHKAGKTPLMQQIDRVTLFIIGIAVIAFICILTIGLSQGGSFTNLFNIGISLAIGSIPDALPAVVTTILAMGMVAMAKKNAIIKNLPAVETLGSTSAINSDKTGTLTMNQMTVRDISTAQHHYTVSGEGYSFDGKIKRTEGGPEENLDYVLFPCALCIDTDIKDGEVVGDPTEAALYVLAEKGGLNVREFRRNNPRIASIPFDSEYKFMATFHKMKTREGMPVIRAYVKGAPDVIIGLSSYGRMPDGSAHELSTDSRKKVEDENERIAGEGLRVLALAQKDFDPSSFDPNRELMPLMQGLMMTALIGEVDPPRAEAKDAIMKAKRAGVRVRMITGDHAVTAEAIGRELGIDGRTITGAEFAALSDGEAENQIDEIGVLARVAPEHKVRLVKTLKKKGNIVAMTGDGVNDAPSIKAADIGIAMGITGTDVAKGAAKMILVDDNFKTIVTAIEEGRKIYDNLQKFLRIQIANMFMFILAFLGSSIFAIAGTALFTPGQVLWIHMLVVAPIGVMFGLDMASPGIMTRKPRKHDEEIISKGMYIRLFIAGAFMAAASLYVYHMGQISYGSMQIGQTMGLVSISLMNIFLALNLRFPKDTSFQSATFSNTRLLYAYLWILLVTILITESRIFHELFGTVSLDAYQWGICFIPAVLLFVIGEIFKGYLRYSNKKHHLNQK</sequence>
<dbReference type="Gene3D" id="2.70.150.10">
    <property type="entry name" value="Calcium-transporting ATPase, cytoplasmic transduction domain A"/>
    <property type="match status" value="1"/>
</dbReference>
<dbReference type="InterPro" id="IPR018303">
    <property type="entry name" value="ATPase_P-typ_P_site"/>
</dbReference>
<evidence type="ECO:0000256" key="4">
    <source>
        <dbReference type="ARBA" id="ARBA00022692"/>
    </source>
</evidence>
<dbReference type="EMBL" id="LMVM01000003">
    <property type="protein sequence ID" value="PAV05559.1"/>
    <property type="molecule type" value="Genomic_DNA"/>
</dbReference>
<dbReference type="InterPro" id="IPR036412">
    <property type="entry name" value="HAD-like_sf"/>
</dbReference>
<dbReference type="GO" id="GO:0005886">
    <property type="term" value="C:plasma membrane"/>
    <property type="evidence" value="ECO:0007669"/>
    <property type="project" value="UniProtKB-SubCell"/>
</dbReference>
<keyword evidence="6" id="KW-0067">ATP-binding</keyword>
<gene>
    <name evidence="13" type="ORF">ASJ80_08575</name>
</gene>
<dbReference type="PRINTS" id="PR00120">
    <property type="entry name" value="HATPASE"/>
</dbReference>
<dbReference type="AlphaFoldDB" id="A0A2A2H803"/>
<dbReference type="GO" id="GO:0006883">
    <property type="term" value="P:intracellular sodium ion homeostasis"/>
    <property type="evidence" value="ECO:0007669"/>
    <property type="project" value="TreeGrafter"/>
</dbReference>
<evidence type="ECO:0000256" key="5">
    <source>
        <dbReference type="ARBA" id="ARBA00022741"/>
    </source>
</evidence>
<dbReference type="SFLD" id="SFLDG00002">
    <property type="entry name" value="C1.7:_P-type_atpase_like"/>
    <property type="match status" value="1"/>
</dbReference>